<feature type="transmembrane region" description="Helical" evidence="2">
    <location>
        <begin position="216"/>
        <end position="241"/>
    </location>
</feature>
<feature type="transmembrane region" description="Helical" evidence="2">
    <location>
        <begin position="261"/>
        <end position="286"/>
    </location>
</feature>
<dbReference type="Pfam" id="PF24400">
    <property type="entry name" value="DUF7544"/>
    <property type="match status" value="1"/>
</dbReference>
<protein>
    <recommendedName>
        <fullName evidence="5">Integral membrane protein</fullName>
    </recommendedName>
</protein>
<proteinExistence type="predicted"/>
<dbReference type="AlphaFoldDB" id="A0A6G4X091"/>
<comment type="caution">
    <text evidence="3">The sequence shown here is derived from an EMBL/GenBank/DDBJ whole genome shotgun (WGS) entry which is preliminary data.</text>
</comment>
<sequence length="458" mass="46768">MNDSPGWASPGSPSEPSEPSGPTGPADPAGSRPPSANGGAEAPNDVGAAGRDGDQGGDGDADGVRAPTGSESPADAPPRRWAAQQPPAAPGRSWGTAPPAPRSGPQRSGVRRSTQQPAGPPGWKTAWSQPPQAPKPGIVPLRPLRVGEILDGAVNTTRAHWRTVLGIAFVVAVLAQLVSTVADGVWFRDAEGIGVFDGDTNLSSAQVSDLVGSVSVAIAVALVGTVIVTAMLTVVISRAVLGRQVTTGDAWRDSRPQVPRLFGLLLLVVLAMIAAVILCLVPGLAARAAGADTLGTSLQALGVLAGIAAMISIWVRFSLAAPALMLEKQGVITALRRSAKLVRGDWWRVCGIQLLPVALRIAVIFLVQLPMALIAALVSGDGGSISESATDTGWLPLILSGISAVIASTLVLPITAGVTTLLYLDQRIRREALDIELARAAGFSGYGSQQAGRPASGA</sequence>
<feature type="compositionally biased region" description="Low complexity" evidence="1">
    <location>
        <begin position="1"/>
        <end position="26"/>
    </location>
</feature>
<dbReference type="Proteomes" id="UP000477722">
    <property type="component" value="Unassembled WGS sequence"/>
</dbReference>
<reference evidence="3 4" key="1">
    <citation type="submission" date="2020-02" db="EMBL/GenBank/DDBJ databases">
        <title>Whole-genome analyses of novel actinobacteria.</title>
        <authorList>
            <person name="Sahin N."/>
            <person name="Tatar D."/>
        </authorList>
    </citation>
    <scope>NUCLEOTIDE SEQUENCE [LARGE SCALE GENOMIC DNA]</scope>
    <source>
        <strain evidence="3 4">SB3404</strain>
    </source>
</reference>
<name>A0A6G4X091_9ACTN</name>
<feature type="region of interest" description="Disordered" evidence="1">
    <location>
        <begin position="1"/>
        <end position="139"/>
    </location>
</feature>
<evidence type="ECO:0008006" key="5">
    <source>
        <dbReference type="Google" id="ProtNLM"/>
    </source>
</evidence>
<gene>
    <name evidence="3" type="ORF">G5C65_18375</name>
</gene>
<evidence type="ECO:0000313" key="4">
    <source>
        <dbReference type="Proteomes" id="UP000477722"/>
    </source>
</evidence>
<dbReference type="InterPro" id="IPR055966">
    <property type="entry name" value="DUF7544"/>
</dbReference>
<evidence type="ECO:0000256" key="2">
    <source>
        <dbReference type="SAM" id="Phobius"/>
    </source>
</evidence>
<feature type="transmembrane region" description="Helical" evidence="2">
    <location>
        <begin position="398"/>
        <end position="424"/>
    </location>
</feature>
<keyword evidence="4" id="KW-1185">Reference proteome</keyword>
<evidence type="ECO:0000313" key="3">
    <source>
        <dbReference type="EMBL" id="NGO70277.1"/>
    </source>
</evidence>
<feature type="transmembrane region" description="Helical" evidence="2">
    <location>
        <begin position="357"/>
        <end position="378"/>
    </location>
</feature>
<dbReference type="PANTHER" id="PTHR33133">
    <property type="entry name" value="OS08G0107100 PROTEIN-RELATED"/>
    <property type="match status" value="1"/>
</dbReference>
<feature type="transmembrane region" description="Helical" evidence="2">
    <location>
        <begin position="298"/>
        <end position="319"/>
    </location>
</feature>
<dbReference type="PANTHER" id="PTHR33133:SF1">
    <property type="entry name" value="EXPRESSED PROTEIN-RELATED"/>
    <property type="match status" value="1"/>
</dbReference>
<keyword evidence="2" id="KW-0812">Transmembrane</keyword>
<organism evidence="3 4">
    <name type="scientific">Streptomyces boncukensis</name>
    <dbReference type="NCBI Taxonomy" id="2711219"/>
    <lineage>
        <taxon>Bacteria</taxon>
        <taxon>Bacillati</taxon>
        <taxon>Actinomycetota</taxon>
        <taxon>Actinomycetes</taxon>
        <taxon>Kitasatosporales</taxon>
        <taxon>Streptomycetaceae</taxon>
        <taxon>Streptomyces</taxon>
    </lineage>
</organism>
<accession>A0A6G4X091</accession>
<keyword evidence="2" id="KW-1133">Transmembrane helix</keyword>
<dbReference type="EMBL" id="JAAKZZ010000181">
    <property type="protein sequence ID" value="NGO70277.1"/>
    <property type="molecule type" value="Genomic_DNA"/>
</dbReference>
<feature type="transmembrane region" description="Helical" evidence="2">
    <location>
        <begin position="164"/>
        <end position="187"/>
    </location>
</feature>
<evidence type="ECO:0000256" key="1">
    <source>
        <dbReference type="SAM" id="MobiDB-lite"/>
    </source>
</evidence>
<keyword evidence="2" id="KW-0472">Membrane</keyword>